<evidence type="ECO:0000313" key="1">
    <source>
        <dbReference type="EMBL" id="QNT78381.1"/>
    </source>
</evidence>
<proteinExistence type="predicted"/>
<dbReference type="Proteomes" id="UP000516349">
    <property type="component" value="Chromosome"/>
</dbReference>
<dbReference type="AlphaFoldDB" id="A0A7H1NRH1"/>
<accession>A0A7H1NRH1</accession>
<name>A0A7H1NRH1_9PROT</name>
<organism evidence="1 2">
    <name type="scientific">Entomobacter blattae</name>
    <dbReference type="NCBI Taxonomy" id="2762277"/>
    <lineage>
        <taxon>Bacteria</taxon>
        <taxon>Pseudomonadati</taxon>
        <taxon>Pseudomonadota</taxon>
        <taxon>Alphaproteobacteria</taxon>
        <taxon>Acetobacterales</taxon>
        <taxon>Acetobacteraceae</taxon>
        <taxon>Entomobacter</taxon>
    </lineage>
</organism>
<keyword evidence="2" id="KW-1185">Reference proteome</keyword>
<protein>
    <submittedName>
        <fullName evidence="1">Uncharacterized protein</fullName>
    </submittedName>
</protein>
<dbReference type="KEGG" id="ebla:JGUZn3_11540"/>
<sequence length="141" mass="15660">MVLVKRIFKRPLTDPLADTAQFKSSSSLGASPIIRIFGWVGVAGRMATTVWVAVSESGQNDEVGRKARRASGVSNFWARVMACWIGSVEGEEGRGERGWAGLVGEEESVRFCFKAFSEIEVQQDLKFRSLVVNLWYVVNSR</sequence>
<evidence type="ECO:0000313" key="2">
    <source>
        <dbReference type="Proteomes" id="UP000516349"/>
    </source>
</evidence>
<dbReference type="EMBL" id="CP060244">
    <property type="protein sequence ID" value="QNT78381.1"/>
    <property type="molecule type" value="Genomic_DNA"/>
</dbReference>
<dbReference type="RefSeq" id="WP_203414701.1">
    <property type="nucleotide sequence ID" value="NZ_CP060244.1"/>
</dbReference>
<gene>
    <name evidence="1" type="ORF">JGUZn3_11540</name>
</gene>
<reference evidence="1 2" key="1">
    <citation type="submission" date="2020-08" db="EMBL/GenBank/DDBJ databases">
        <title>Complete genome sequence of Entomobacter blattae G55GP.</title>
        <authorList>
            <person name="Poehlein A."/>
            <person name="Guzman J."/>
            <person name="Daniel R."/>
            <person name="Vilcinskas A."/>
        </authorList>
    </citation>
    <scope>NUCLEOTIDE SEQUENCE [LARGE SCALE GENOMIC DNA]</scope>
    <source>
        <strain evidence="1 2">G55GP</strain>
    </source>
</reference>